<dbReference type="Proteomes" id="UP000838412">
    <property type="component" value="Unassembled WGS sequence"/>
</dbReference>
<feature type="compositionally biased region" description="Polar residues" evidence="15">
    <location>
        <begin position="527"/>
        <end position="548"/>
    </location>
</feature>
<dbReference type="SUPFAM" id="SSF55073">
    <property type="entry name" value="Nucleotide cyclase"/>
    <property type="match status" value="1"/>
</dbReference>
<comment type="catalytic activity">
    <reaction evidence="14">
        <text>GTP = 3',5'-cyclic GMP + diphosphate</text>
        <dbReference type="Rhea" id="RHEA:13665"/>
        <dbReference type="ChEBI" id="CHEBI:33019"/>
        <dbReference type="ChEBI" id="CHEBI:37565"/>
        <dbReference type="ChEBI" id="CHEBI:57746"/>
        <dbReference type="EC" id="4.6.1.2"/>
    </reaction>
</comment>
<evidence type="ECO:0000256" key="6">
    <source>
        <dbReference type="ARBA" id="ARBA00022989"/>
    </source>
</evidence>
<dbReference type="InterPro" id="IPR011009">
    <property type="entry name" value="Kinase-like_dom_sf"/>
</dbReference>
<comment type="similarity">
    <text evidence="13">Belongs to the adenylyl cyclase class-4/guanylyl cyclase family.</text>
</comment>
<feature type="transmembrane region" description="Helical" evidence="16">
    <location>
        <begin position="467"/>
        <end position="488"/>
    </location>
</feature>
<name>A0A8S4MNE5_BRALA</name>
<evidence type="ECO:0000256" key="10">
    <source>
        <dbReference type="ARBA" id="ARBA00023180"/>
    </source>
</evidence>
<evidence type="ECO:0000259" key="18">
    <source>
        <dbReference type="PROSITE" id="PS50125"/>
    </source>
</evidence>
<evidence type="ECO:0000256" key="14">
    <source>
        <dbReference type="RuleBase" id="RU003431"/>
    </source>
</evidence>
<dbReference type="FunFam" id="3.30.70.1230:FF:000004">
    <property type="entry name" value="Guanylate cyclase"/>
    <property type="match status" value="1"/>
</dbReference>
<keyword evidence="3 16" id="KW-0812">Transmembrane</keyword>
<dbReference type="PANTHER" id="PTHR11920:SF335">
    <property type="entry name" value="GUANYLATE CYCLASE"/>
    <property type="match status" value="1"/>
</dbReference>
<dbReference type="InterPro" id="IPR028082">
    <property type="entry name" value="Peripla_BP_I"/>
</dbReference>
<feature type="domain" description="Protein kinase" evidence="17">
    <location>
        <begin position="530"/>
        <end position="808"/>
    </location>
</feature>
<evidence type="ECO:0000256" key="13">
    <source>
        <dbReference type="RuleBase" id="RU000405"/>
    </source>
</evidence>
<dbReference type="CDD" id="cd07302">
    <property type="entry name" value="CHD"/>
    <property type="match status" value="1"/>
</dbReference>
<keyword evidence="5" id="KW-0547">Nucleotide-binding</keyword>
<evidence type="ECO:0000256" key="3">
    <source>
        <dbReference type="ARBA" id="ARBA00022692"/>
    </source>
</evidence>
<evidence type="ECO:0000256" key="7">
    <source>
        <dbReference type="ARBA" id="ARBA00023134"/>
    </source>
</evidence>
<dbReference type="SMART" id="SM00220">
    <property type="entry name" value="S_TKc"/>
    <property type="match status" value="1"/>
</dbReference>
<evidence type="ECO:0000256" key="9">
    <source>
        <dbReference type="ARBA" id="ARBA00023170"/>
    </source>
</evidence>
<dbReference type="Gene3D" id="1.10.510.10">
    <property type="entry name" value="Transferase(Phosphotransferase) domain 1"/>
    <property type="match status" value="1"/>
</dbReference>
<dbReference type="EMBL" id="CAKMNS010000264">
    <property type="protein sequence ID" value="CAH1277317.1"/>
    <property type="molecule type" value="Genomic_DNA"/>
</dbReference>
<dbReference type="GO" id="GO:0005525">
    <property type="term" value="F:GTP binding"/>
    <property type="evidence" value="ECO:0007669"/>
    <property type="project" value="UniProtKB-KW"/>
</dbReference>
<comment type="caution">
    <text evidence="19">The sequence shown here is derived from an EMBL/GenBank/DDBJ whole genome shotgun (WGS) entry which is preliminary data.</text>
</comment>
<dbReference type="GO" id="GO:0005524">
    <property type="term" value="F:ATP binding"/>
    <property type="evidence" value="ECO:0007669"/>
    <property type="project" value="InterPro"/>
</dbReference>
<sequence>MVVYSTYALLWFLTAFLSFVTCRDFKLGLLIPQGRDHRLYGWETTASATSIAIDTVMRDPSLLPGHTLSGPLVLPDGSVCSSVVWRDSSCNSKAAAGAAVELAVQENVDVLLAPPCAEACIQSSQLAAYWNMPTISWLPVDPQLENKALLKTLARTFVPANKFGAAVVELLKLWSWKRIGIFSDSGFLCKSSTESLKQYLAANNISLAGEYAYDIKYLDPQLISEKLIILKQNARIIYMCHPSIQVERSILLRAHELEMTSGDYVLINAKLSIEVKVDQPWSSDDGRNADAIKAYESVLEIGIKFPNDPAAQRVREDIPRRMAQEPWNYRVGMSLGQKGGFAALYLHDAVLLYAVALNATLAAGEDPRDGDKILQHIKGTMFKGTSGYVVMDSRADREPEFMVWDMAPNGKFEVVAEYGVAVNGQRRMVQLQAVDWGNGRTEPPTDAPKCGFKGELCTPKTQGRSKIVVIVSIVGGLLLVVGGIAAYYQRKKNFEAGLSSMSWRMNYDDIDFSAATKQLMSQMSMKSKNTSGSRSIGTGAPSKTTPSLYSGKKTNRAPPQCGRYEGNFIAVKTVRKLHIQIDREQLLEFKEALQANHENLNRFIGACVEAPNICLVYEYCPKGSLQDILENDDIKLDNMFKLSLLSDVVKGMEYLHRCPVLSHGSLRSNKCLIDNRWMVKITDFGMARFKANQSENPEVGEHEEYMKLMWTAPELLRMPCPPLKGTQKGDVYSFAIITQEVISRGHPYCGNDSTPRDIVERVRMGTNPPMRPIVEEEGASSDVYKLMNRCWSEVPEARPDFKAIRKIFRKCNKGRDANVMDNMIVIMEKYAANLESVVADRTKQLVEEQKKTDKLLHSMLPRQVTVADELKQGRVVRPEMFDKSTVFFSDIIGFSTIAAQSTPFQIVDLLNDLYSCFDGIIEQHHVYKVETVNDSYMVVSGIPDRNKDHVDQIATMSLNLLSEAALFTIRHLPSAQLLLRIGIHTGPCAAGVVGLSMPRFCLFGDTVNTASRMESNGKALRIHVSTELKQALDEMGGFRVEHRGQMEIKGKGMQDTFWLVHKQGFHKPLPMSPPEDLVAGGIVPKSAVTFTFSA</sequence>
<dbReference type="SMART" id="SM00044">
    <property type="entry name" value="CYCc"/>
    <property type="match status" value="1"/>
</dbReference>
<proteinExistence type="inferred from homology"/>
<evidence type="ECO:0000256" key="11">
    <source>
        <dbReference type="ARBA" id="ARBA00023239"/>
    </source>
</evidence>
<dbReference type="GO" id="GO:0004672">
    <property type="term" value="F:protein kinase activity"/>
    <property type="evidence" value="ECO:0007669"/>
    <property type="project" value="InterPro"/>
</dbReference>
<dbReference type="EC" id="4.6.1.2" evidence="2 14"/>
<evidence type="ECO:0000256" key="12">
    <source>
        <dbReference type="ARBA" id="ARBA00023293"/>
    </source>
</evidence>
<feature type="domain" description="Guanylate cyclase" evidence="18">
    <location>
        <begin position="885"/>
        <end position="1014"/>
    </location>
</feature>
<dbReference type="CDD" id="cd06352">
    <property type="entry name" value="PBP1_NPR_GC-like"/>
    <property type="match status" value="1"/>
</dbReference>
<feature type="region of interest" description="Disordered" evidence="15">
    <location>
        <begin position="527"/>
        <end position="556"/>
    </location>
</feature>
<accession>A0A8S4MNE5</accession>
<keyword evidence="7" id="KW-0342">GTP-binding</keyword>
<dbReference type="GO" id="GO:0007168">
    <property type="term" value="P:receptor guanylyl cyclase signaling pathway"/>
    <property type="evidence" value="ECO:0007669"/>
    <property type="project" value="TreeGrafter"/>
</dbReference>
<dbReference type="GO" id="GO:0004016">
    <property type="term" value="F:adenylate cyclase activity"/>
    <property type="evidence" value="ECO:0007669"/>
    <property type="project" value="TreeGrafter"/>
</dbReference>
<dbReference type="PROSITE" id="PS50125">
    <property type="entry name" value="GUANYLATE_CYCLASE_2"/>
    <property type="match status" value="1"/>
</dbReference>
<dbReference type="GO" id="GO:0035556">
    <property type="term" value="P:intracellular signal transduction"/>
    <property type="evidence" value="ECO:0007669"/>
    <property type="project" value="InterPro"/>
</dbReference>
<dbReference type="GO" id="GO:0004383">
    <property type="term" value="F:guanylate cyclase activity"/>
    <property type="evidence" value="ECO:0007669"/>
    <property type="project" value="UniProtKB-EC"/>
</dbReference>
<dbReference type="InterPro" id="IPR001245">
    <property type="entry name" value="Ser-Thr/Tyr_kinase_cat_dom"/>
</dbReference>
<evidence type="ECO:0000256" key="1">
    <source>
        <dbReference type="ARBA" id="ARBA00004479"/>
    </source>
</evidence>
<evidence type="ECO:0000256" key="16">
    <source>
        <dbReference type="SAM" id="Phobius"/>
    </source>
</evidence>
<keyword evidence="6 16" id="KW-1133">Transmembrane helix</keyword>
<comment type="subcellular location">
    <subcellularLocation>
        <location evidence="1">Membrane</location>
        <topology evidence="1">Single-pass type I membrane protein</topology>
    </subcellularLocation>
</comment>
<dbReference type="SUPFAM" id="SSF56112">
    <property type="entry name" value="Protein kinase-like (PK-like)"/>
    <property type="match status" value="1"/>
</dbReference>
<dbReference type="InterPro" id="IPR001828">
    <property type="entry name" value="ANF_lig-bd_rcpt"/>
</dbReference>
<dbReference type="InterPro" id="IPR000719">
    <property type="entry name" value="Prot_kinase_dom"/>
</dbReference>
<dbReference type="Gene3D" id="3.40.50.2300">
    <property type="match status" value="3"/>
</dbReference>
<dbReference type="SUPFAM" id="SSF53822">
    <property type="entry name" value="Periplasmic binding protein-like I"/>
    <property type="match status" value="1"/>
</dbReference>
<dbReference type="GO" id="GO:0001653">
    <property type="term" value="F:peptide receptor activity"/>
    <property type="evidence" value="ECO:0007669"/>
    <property type="project" value="TreeGrafter"/>
</dbReference>
<keyword evidence="8 16" id="KW-0472">Membrane</keyword>
<dbReference type="InterPro" id="IPR001054">
    <property type="entry name" value="A/G_cyclase"/>
</dbReference>
<evidence type="ECO:0000256" key="4">
    <source>
        <dbReference type="ARBA" id="ARBA00022729"/>
    </source>
</evidence>
<keyword evidence="12 14" id="KW-0141">cGMP biosynthesis</keyword>
<dbReference type="Pfam" id="PF07714">
    <property type="entry name" value="PK_Tyr_Ser-Thr"/>
    <property type="match status" value="1"/>
</dbReference>
<dbReference type="Gene3D" id="3.30.70.1230">
    <property type="entry name" value="Nucleotide cyclase"/>
    <property type="match status" value="1"/>
</dbReference>
<dbReference type="Pfam" id="PF00211">
    <property type="entry name" value="Guanylate_cyc"/>
    <property type="match status" value="1"/>
</dbReference>
<dbReference type="OrthoDB" id="1890790at2759"/>
<keyword evidence="11 13" id="KW-0456">Lyase</keyword>
<keyword evidence="10" id="KW-0325">Glycoprotein</keyword>
<evidence type="ECO:0000256" key="8">
    <source>
        <dbReference type="ARBA" id="ARBA00023136"/>
    </source>
</evidence>
<dbReference type="PROSITE" id="PS50011">
    <property type="entry name" value="PROTEIN_KINASE_DOM"/>
    <property type="match status" value="1"/>
</dbReference>
<evidence type="ECO:0000313" key="20">
    <source>
        <dbReference type="Proteomes" id="UP000838412"/>
    </source>
</evidence>
<dbReference type="InterPro" id="IPR029787">
    <property type="entry name" value="Nucleotide_cyclase"/>
</dbReference>
<dbReference type="PROSITE" id="PS00452">
    <property type="entry name" value="GUANYLATE_CYCLASE_1"/>
    <property type="match status" value="1"/>
</dbReference>
<reference evidence="19" key="1">
    <citation type="submission" date="2022-01" db="EMBL/GenBank/DDBJ databases">
        <authorList>
            <person name="Braso-Vives M."/>
        </authorList>
    </citation>
    <scope>NUCLEOTIDE SEQUENCE</scope>
</reference>
<evidence type="ECO:0000259" key="17">
    <source>
        <dbReference type="PROSITE" id="PS50011"/>
    </source>
</evidence>
<evidence type="ECO:0000313" key="19">
    <source>
        <dbReference type="EMBL" id="CAH1277317.1"/>
    </source>
</evidence>
<dbReference type="PANTHER" id="PTHR11920">
    <property type="entry name" value="GUANYLYL CYCLASE"/>
    <property type="match status" value="1"/>
</dbReference>
<dbReference type="InterPro" id="IPR050401">
    <property type="entry name" value="Cyclic_nucleotide_synthase"/>
</dbReference>
<keyword evidence="20" id="KW-1185">Reference proteome</keyword>
<dbReference type="Gene3D" id="6.10.250.780">
    <property type="match status" value="1"/>
</dbReference>
<dbReference type="GO" id="GO:0005886">
    <property type="term" value="C:plasma membrane"/>
    <property type="evidence" value="ECO:0007669"/>
    <property type="project" value="TreeGrafter"/>
</dbReference>
<keyword evidence="9" id="KW-0675">Receptor</keyword>
<dbReference type="InterPro" id="IPR001170">
    <property type="entry name" value="ANPR/GUC"/>
</dbReference>
<gene>
    <name evidence="19" type="primary">NPR1</name>
    <name evidence="19" type="ORF">BLAG_LOCUS26133</name>
</gene>
<keyword evidence="4" id="KW-0732">Signal</keyword>
<dbReference type="AlphaFoldDB" id="A0A8S4MNE5"/>
<protein>
    <recommendedName>
        <fullName evidence="2 14">Guanylate cyclase</fullName>
        <ecNumber evidence="2 14">4.6.1.2</ecNumber>
    </recommendedName>
</protein>
<dbReference type="PRINTS" id="PR00255">
    <property type="entry name" value="NATPEPTIDER"/>
</dbReference>
<dbReference type="InterPro" id="IPR018297">
    <property type="entry name" value="A/G_cyclase_CS"/>
</dbReference>
<evidence type="ECO:0000256" key="2">
    <source>
        <dbReference type="ARBA" id="ARBA00012202"/>
    </source>
</evidence>
<organism evidence="19 20">
    <name type="scientific">Branchiostoma lanceolatum</name>
    <name type="common">Common lancelet</name>
    <name type="synonym">Amphioxus lanceolatum</name>
    <dbReference type="NCBI Taxonomy" id="7740"/>
    <lineage>
        <taxon>Eukaryota</taxon>
        <taxon>Metazoa</taxon>
        <taxon>Chordata</taxon>
        <taxon>Cephalochordata</taxon>
        <taxon>Leptocardii</taxon>
        <taxon>Amphioxiformes</taxon>
        <taxon>Branchiostomatidae</taxon>
        <taxon>Branchiostoma</taxon>
    </lineage>
</organism>
<dbReference type="Pfam" id="PF01094">
    <property type="entry name" value="ANF_receptor"/>
    <property type="match status" value="1"/>
</dbReference>
<evidence type="ECO:0000256" key="5">
    <source>
        <dbReference type="ARBA" id="ARBA00022741"/>
    </source>
</evidence>
<evidence type="ECO:0000256" key="15">
    <source>
        <dbReference type="SAM" id="MobiDB-lite"/>
    </source>
</evidence>